<gene>
    <name evidence="8" type="ORF">BSAL_39120</name>
</gene>
<protein>
    <recommendedName>
        <fullName evidence="7">FYVE-type domain-containing protein</fullName>
    </recommendedName>
</protein>
<accession>A0A0S4JQY5</accession>
<evidence type="ECO:0000256" key="5">
    <source>
        <dbReference type="SAM" id="Coils"/>
    </source>
</evidence>
<dbReference type="Gene3D" id="3.30.40.10">
    <property type="entry name" value="Zinc/RING finger domain, C3HC4 (zinc finger)"/>
    <property type="match status" value="1"/>
</dbReference>
<feature type="domain" description="FYVE-type" evidence="7">
    <location>
        <begin position="31"/>
        <end position="80"/>
    </location>
</feature>
<keyword evidence="1" id="KW-0479">Metal-binding</keyword>
<feature type="region of interest" description="Disordered" evidence="6">
    <location>
        <begin position="116"/>
        <end position="161"/>
    </location>
</feature>
<proteinExistence type="predicted"/>
<reference evidence="9" key="1">
    <citation type="submission" date="2015-09" db="EMBL/GenBank/DDBJ databases">
        <authorList>
            <consortium name="Pathogen Informatics"/>
        </authorList>
    </citation>
    <scope>NUCLEOTIDE SEQUENCE [LARGE SCALE GENOMIC DNA]</scope>
    <source>
        <strain evidence="9">Lake Konstanz</strain>
    </source>
</reference>
<organism evidence="8 9">
    <name type="scientific">Bodo saltans</name>
    <name type="common">Flagellated protozoan</name>
    <dbReference type="NCBI Taxonomy" id="75058"/>
    <lineage>
        <taxon>Eukaryota</taxon>
        <taxon>Discoba</taxon>
        <taxon>Euglenozoa</taxon>
        <taxon>Kinetoplastea</taxon>
        <taxon>Metakinetoplastina</taxon>
        <taxon>Eubodonida</taxon>
        <taxon>Bodonidae</taxon>
        <taxon>Bodo</taxon>
    </lineage>
</organism>
<dbReference type="InterPro" id="IPR000306">
    <property type="entry name" value="Znf_FYVE"/>
</dbReference>
<evidence type="ECO:0000313" key="8">
    <source>
        <dbReference type="EMBL" id="CUG92738.1"/>
    </source>
</evidence>
<feature type="region of interest" description="Disordered" evidence="6">
    <location>
        <begin position="83"/>
        <end position="104"/>
    </location>
</feature>
<keyword evidence="3" id="KW-0862">Zinc</keyword>
<keyword evidence="2 4" id="KW-0863">Zinc-finger</keyword>
<dbReference type="InterPro" id="IPR013083">
    <property type="entry name" value="Znf_RING/FYVE/PHD"/>
</dbReference>
<evidence type="ECO:0000256" key="1">
    <source>
        <dbReference type="ARBA" id="ARBA00022723"/>
    </source>
</evidence>
<dbReference type="OMA" id="RCGIVIC"/>
<name>A0A0S4JQY5_BODSA</name>
<evidence type="ECO:0000256" key="2">
    <source>
        <dbReference type="ARBA" id="ARBA00022771"/>
    </source>
</evidence>
<evidence type="ECO:0000259" key="7">
    <source>
        <dbReference type="PROSITE" id="PS50178"/>
    </source>
</evidence>
<feature type="coiled-coil region" evidence="5">
    <location>
        <begin position="197"/>
        <end position="291"/>
    </location>
</feature>
<dbReference type="OrthoDB" id="267897at2759"/>
<dbReference type="EMBL" id="CYKH01002080">
    <property type="protein sequence ID" value="CUG92738.1"/>
    <property type="molecule type" value="Genomic_DNA"/>
</dbReference>
<sequence>MASNTFVISGVIPKDKWQQAGSTKVCQYQDCGKSFGLFGKKSSCHRCGIVICSSCVNNTTVPGHYEQEVPVCPKCFENIEKQKKKKSAMPVPTPKPPSNSGSLSNLTAASLFEHQQIQDQQEQQSKLASAPPQQPSASPTTPAAEDASAAPLSARPRRDSNASILSRTPSMAASSYHPSLDSASPTEQYIGSLVISRKDKDELLKTLRSERAKFEQQNQALEQKLNESDTQLKHTTATAQQLQEQLLINATTDSQQKRQLAAATQQLEAKVAELTSARDAALARAAEHEDN</sequence>
<evidence type="ECO:0000256" key="6">
    <source>
        <dbReference type="SAM" id="MobiDB-lite"/>
    </source>
</evidence>
<evidence type="ECO:0000256" key="4">
    <source>
        <dbReference type="PROSITE-ProRule" id="PRU00091"/>
    </source>
</evidence>
<dbReference type="SUPFAM" id="SSF57903">
    <property type="entry name" value="FYVE/PHD zinc finger"/>
    <property type="match status" value="1"/>
</dbReference>
<keyword evidence="9" id="KW-1185">Reference proteome</keyword>
<dbReference type="VEuPathDB" id="TriTrypDB:BSAL_39120"/>
<dbReference type="SMART" id="SM00064">
    <property type="entry name" value="FYVE"/>
    <property type="match status" value="1"/>
</dbReference>
<dbReference type="InterPro" id="IPR011011">
    <property type="entry name" value="Znf_FYVE_PHD"/>
</dbReference>
<dbReference type="PROSITE" id="PS50178">
    <property type="entry name" value="ZF_FYVE"/>
    <property type="match status" value="1"/>
</dbReference>
<dbReference type="Pfam" id="PF01363">
    <property type="entry name" value="FYVE"/>
    <property type="match status" value="1"/>
</dbReference>
<feature type="non-terminal residue" evidence="8">
    <location>
        <position position="291"/>
    </location>
</feature>
<keyword evidence="5" id="KW-0175">Coiled coil</keyword>
<feature type="compositionally biased region" description="Low complexity" evidence="6">
    <location>
        <begin position="116"/>
        <end position="154"/>
    </location>
</feature>
<dbReference type="InterPro" id="IPR017455">
    <property type="entry name" value="Znf_FYVE-rel"/>
</dbReference>
<dbReference type="Proteomes" id="UP000051952">
    <property type="component" value="Unassembled WGS sequence"/>
</dbReference>
<dbReference type="AlphaFoldDB" id="A0A0S4JQY5"/>
<evidence type="ECO:0000256" key="3">
    <source>
        <dbReference type="ARBA" id="ARBA00022833"/>
    </source>
</evidence>
<evidence type="ECO:0000313" key="9">
    <source>
        <dbReference type="Proteomes" id="UP000051952"/>
    </source>
</evidence>
<dbReference type="GO" id="GO:0008270">
    <property type="term" value="F:zinc ion binding"/>
    <property type="evidence" value="ECO:0007669"/>
    <property type="project" value="UniProtKB-KW"/>
</dbReference>